<evidence type="ECO:0000313" key="2">
    <source>
        <dbReference type="Proteomes" id="UP000027142"/>
    </source>
</evidence>
<dbReference type="OrthoDB" id="2875715at2"/>
<dbReference type="PATRIC" id="fig|1246626.3.peg.1166"/>
<gene>
    <name evidence="1" type="ORF">BleG1_1162</name>
</gene>
<reference evidence="1 2" key="1">
    <citation type="journal article" date="2014" name="Gene">
        <title>A comparative genomic analysis of the alkalitolerant soil bacterium Bacillus lehensis G1.</title>
        <authorList>
            <person name="Noor Y.M."/>
            <person name="Samsulrizal N.H."/>
            <person name="Jema'on N.A."/>
            <person name="Low K.O."/>
            <person name="Ramli A.N."/>
            <person name="Alias N.I."/>
            <person name="Damis S.I."/>
            <person name="Fuzi S.F."/>
            <person name="Isa M.N."/>
            <person name="Murad A.M."/>
            <person name="Raih M.F."/>
            <person name="Bakar F.D."/>
            <person name="Najimudin N."/>
            <person name="Mahadi N.M."/>
            <person name="Illias R.M."/>
        </authorList>
    </citation>
    <scope>NUCLEOTIDE SEQUENCE [LARGE SCALE GENOMIC DNA]</scope>
    <source>
        <strain evidence="1 2">G1</strain>
    </source>
</reference>
<dbReference type="KEGG" id="ble:BleG1_1162"/>
<dbReference type="RefSeq" id="WP_038478264.1">
    <property type="nucleotide sequence ID" value="NZ_CP003923.1"/>
</dbReference>
<accession>A0A060LVF6</accession>
<keyword evidence="2" id="KW-1185">Reference proteome</keyword>
<dbReference type="EMBL" id="CP003923">
    <property type="protein sequence ID" value="AIC93765.1"/>
    <property type="molecule type" value="Genomic_DNA"/>
</dbReference>
<dbReference type="AlphaFoldDB" id="A0A060LVF6"/>
<dbReference type="Proteomes" id="UP000027142">
    <property type="component" value="Chromosome"/>
</dbReference>
<organism evidence="1 2">
    <name type="scientific">Shouchella lehensis G1</name>
    <dbReference type="NCBI Taxonomy" id="1246626"/>
    <lineage>
        <taxon>Bacteria</taxon>
        <taxon>Bacillati</taxon>
        <taxon>Bacillota</taxon>
        <taxon>Bacilli</taxon>
        <taxon>Bacillales</taxon>
        <taxon>Bacillaceae</taxon>
        <taxon>Shouchella</taxon>
    </lineage>
</organism>
<dbReference type="STRING" id="1246626.BleG1_1162"/>
<proteinExistence type="predicted"/>
<protein>
    <submittedName>
        <fullName evidence="1">Uncharacterized protein</fullName>
    </submittedName>
</protein>
<dbReference type="HOGENOM" id="CLU_1188023_0_0_9"/>
<evidence type="ECO:0000313" key="1">
    <source>
        <dbReference type="EMBL" id="AIC93765.1"/>
    </source>
</evidence>
<sequence>MEKQLFFSMNVKTPFENEEQLMYEPFWQLGILKNEETRMQRIEALLGVNQLQEERTKVRKQQQLQRDAIQTALEIGFVTAWIGPSAGEELAFMELAERLNHSERLTLRLVPGPLHIHERAPALFTELAQQPPLTKKEWSVMVPSFSNVEHKQLVERMDRFTHEVRKDGYFDPEILEALRQFKEPVPIEKVVATVYAQRPEYPVAFYFQRVSENIRKGYIKKEQQAIYLHDELM</sequence>
<name>A0A060LVF6_9BACI</name>
<dbReference type="eggNOG" id="ENOG5030DMA">
    <property type="taxonomic scope" value="Bacteria"/>
</dbReference>